<evidence type="ECO:0000313" key="3">
    <source>
        <dbReference type="Proteomes" id="UP000223834"/>
    </source>
</evidence>
<gene>
    <name evidence="2" type="ORF">CN980_23465</name>
</gene>
<dbReference type="InterPro" id="IPR009057">
    <property type="entry name" value="Homeodomain-like_sf"/>
</dbReference>
<feature type="domain" description="Insertion element IS150 protein InsJ-like helix-turn-helix" evidence="1">
    <location>
        <begin position="16"/>
        <end position="63"/>
    </location>
</feature>
<proteinExistence type="predicted"/>
<name>A0A9X7GNE4_BACCE</name>
<dbReference type="InterPro" id="IPR055247">
    <property type="entry name" value="InsJ-like_HTH"/>
</dbReference>
<dbReference type="Proteomes" id="UP000223834">
    <property type="component" value="Unassembled WGS sequence"/>
</dbReference>
<dbReference type="AlphaFoldDB" id="A0A9X7GNE4"/>
<sequence length="107" mass="12394">MVKKGDTFQTYSNELKIQVVKSYLNGEGSQSAIAKKYKLKSRTQLMNWVRKYQETGDISDLRRNNGGNGGLKNPLKGHLRTKFNSVEEELEYYKAQVAYLKKRYPNL</sequence>
<protein>
    <submittedName>
        <fullName evidence="2">Transposase</fullName>
    </submittedName>
</protein>
<reference evidence="2 3" key="1">
    <citation type="submission" date="2017-09" db="EMBL/GenBank/DDBJ databases">
        <title>Large-scale bioinformatics analysis of Bacillus genomes uncovers conserved roles of natural products in bacterial physiology.</title>
        <authorList>
            <consortium name="Agbiome Team Llc"/>
            <person name="Bleich R.M."/>
            <person name="Grubbs K.J."/>
            <person name="Santa Maria K.C."/>
            <person name="Allen S.E."/>
            <person name="Farag S."/>
            <person name="Shank E.A."/>
            <person name="Bowers A."/>
        </authorList>
    </citation>
    <scope>NUCLEOTIDE SEQUENCE [LARGE SCALE GENOMIC DNA]</scope>
    <source>
        <strain evidence="2 3">AFS049141</strain>
    </source>
</reference>
<accession>A0A9X7GNE4</accession>
<evidence type="ECO:0000313" key="2">
    <source>
        <dbReference type="EMBL" id="PGO65846.1"/>
    </source>
</evidence>
<organism evidence="2 3">
    <name type="scientific">Bacillus cereus</name>
    <dbReference type="NCBI Taxonomy" id="1396"/>
    <lineage>
        <taxon>Bacteria</taxon>
        <taxon>Bacillati</taxon>
        <taxon>Bacillota</taxon>
        <taxon>Bacilli</taxon>
        <taxon>Bacillales</taxon>
        <taxon>Bacillaceae</taxon>
        <taxon>Bacillus</taxon>
        <taxon>Bacillus cereus group</taxon>
    </lineage>
</organism>
<dbReference type="EMBL" id="NUIQ01000225">
    <property type="protein sequence ID" value="PGO65846.1"/>
    <property type="molecule type" value="Genomic_DNA"/>
</dbReference>
<dbReference type="SUPFAM" id="SSF46689">
    <property type="entry name" value="Homeodomain-like"/>
    <property type="match status" value="1"/>
</dbReference>
<evidence type="ECO:0000259" key="1">
    <source>
        <dbReference type="Pfam" id="PF13518"/>
    </source>
</evidence>
<dbReference type="RefSeq" id="WP_086408362.1">
    <property type="nucleotide sequence ID" value="NZ_NUIQ01000225.1"/>
</dbReference>
<dbReference type="Gene3D" id="1.10.10.60">
    <property type="entry name" value="Homeodomain-like"/>
    <property type="match status" value="1"/>
</dbReference>
<comment type="caution">
    <text evidence="2">The sequence shown here is derived from an EMBL/GenBank/DDBJ whole genome shotgun (WGS) entry which is preliminary data.</text>
</comment>
<dbReference type="Pfam" id="PF13518">
    <property type="entry name" value="HTH_28"/>
    <property type="match status" value="1"/>
</dbReference>